<evidence type="ECO:0000313" key="4">
    <source>
        <dbReference type="Proteomes" id="UP000664122"/>
    </source>
</evidence>
<name>A0A939JRG1_9HYPH</name>
<feature type="region of interest" description="Disordered" evidence="1">
    <location>
        <begin position="120"/>
        <end position="251"/>
    </location>
</feature>
<feature type="compositionally biased region" description="Gly residues" evidence="1">
    <location>
        <begin position="152"/>
        <end position="168"/>
    </location>
</feature>
<dbReference type="InterPro" id="IPR027275">
    <property type="entry name" value="PRC-brl_dom"/>
</dbReference>
<protein>
    <submittedName>
        <fullName evidence="3">PRC-barrel domain-containing protein</fullName>
    </submittedName>
</protein>
<evidence type="ECO:0000313" key="3">
    <source>
        <dbReference type="EMBL" id="MBO0661878.1"/>
    </source>
</evidence>
<accession>A0A939JRG1</accession>
<dbReference type="AlphaFoldDB" id="A0A939JRG1"/>
<feature type="compositionally biased region" description="Basic and acidic residues" evidence="1">
    <location>
        <begin position="63"/>
        <end position="77"/>
    </location>
</feature>
<keyword evidence="4" id="KW-1185">Reference proteome</keyword>
<dbReference type="Proteomes" id="UP000664122">
    <property type="component" value="Unassembled WGS sequence"/>
</dbReference>
<dbReference type="InterPro" id="IPR011033">
    <property type="entry name" value="PRC_barrel-like_sf"/>
</dbReference>
<feature type="compositionally biased region" description="Low complexity" evidence="1">
    <location>
        <begin position="135"/>
        <end position="151"/>
    </location>
</feature>
<evidence type="ECO:0000256" key="1">
    <source>
        <dbReference type="SAM" id="MobiDB-lite"/>
    </source>
</evidence>
<evidence type="ECO:0000259" key="2">
    <source>
        <dbReference type="Pfam" id="PF05239"/>
    </source>
</evidence>
<dbReference type="PANTHER" id="PTHR36505">
    <property type="entry name" value="BLR1072 PROTEIN"/>
    <property type="match status" value="1"/>
</dbReference>
<dbReference type="SUPFAM" id="SSF50346">
    <property type="entry name" value="PRC-barrel domain"/>
    <property type="match status" value="1"/>
</dbReference>
<sequence length="251" mass="23898">MSNSSGQSSDAAPAKPASDGTSDMSSGSASSTPSDQATTAAGAEAASSGPFVTVPPSGAWRATDLEGKDVYDPKGDSIGEITDVLVSKDGKVMAVLVGVGGFLGIGEKDVAVSMTALEFGPGKTEGLKSEKEAAAETTASTTTGDAGMATGSAGGTGMAAGGAAGGGTATPAASAEPQKPVVGEDNLPDRIVLNVSRDQLENAPAYNKPKEEKSSSSDASTAPAAGSASTPATGGAAAPAPADGGASGSSN</sequence>
<gene>
    <name evidence="3" type="ORF">J1C48_04755</name>
</gene>
<feature type="domain" description="PRC-barrel" evidence="2">
    <location>
        <begin position="61"/>
        <end position="115"/>
    </location>
</feature>
<feature type="compositionally biased region" description="Low complexity" evidence="1">
    <location>
        <begin position="8"/>
        <end position="49"/>
    </location>
</feature>
<dbReference type="Pfam" id="PF05239">
    <property type="entry name" value="PRC"/>
    <property type="match status" value="1"/>
</dbReference>
<proteinExistence type="predicted"/>
<dbReference type="PANTHER" id="PTHR36505:SF1">
    <property type="entry name" value="BLR1072 PROTEIN"/>
    <property type="match status" value="1"/>
</dbReference>
<reference evidence="3" key="1">
    <citation type="submission" date="2021-03" db="EMBL/GenBank/DDBJ databases">
        <title>Whole genome sequence of Jiella sp. CQZ9-1.</title>
        <authorList>
            <person name="Tuo L."/>
        </authorList>
    </citation>
    <scope>NUCLEOTIDE SEQUENCE</scope>
    <source>
        <strain evidence="3">CQZ9-1</strain>
    </source>
</reference>
<dbReference type="Gene3D" id="2.30.30.240">
    <property type="entry name" value="PRC-barrel domain"/>
    <property type="match status" value="1"/>
</dbReference>
<comment type="caution">
    <text evidence="3">The sequence shown here is derived from an EMBL/GenBank/DDBJ whole genome shotgun (WGS) entry which is preliminary data.</text>
</comment>
<organism evidence="3 4">
    <name type="scientific">Jiella flava</name>
    <dbReference type="NCBI Taxonomy" id="2816857"/>
    <lineage>
        <taxon>Bacteria</taxon>
        <taxon>Pseudomonadati</taxon>
        <taxon>Pseudomonadota</taxon>
        <taxon>Alphaproteobacteria</taxon>
        <taxon>Hyphomicrobiales</taxon>
        <taxon>Aurantimonadaceae</taxon>
        <taxon>Jiella</taxon>
    </lineage>
</organism>
<dbReference type="EMBL" id="JAFMPP010000003">
    <property type="protein sequence ID" value="MBO0661878.1"/>
    <property type="molecule type" value="Genomic_DNA"/>
</dbReference>
<feature type="compositionally biased region" description="Basic and acidic residues" evidence="1">
    <location>
        <begin position="125"/>
        <end position="134"/>
    </location>
</feature>
<feature type="compositionally biased region" description="Low complexity" evidence="1">
    <location>
        <begin position="216"/>
        <end position="251"/>
    </location>
</feature>
<feature type="region of interest" description="Disordered" evidence="1">
    <location>
        <begin position="1"/>
        <end position="77"/>
    </location>
</feature>